<dbReference type="InterPro" id="IPR036264">
    <property type="entry name" value="Bact_exopeptidase_dim_dom"/>
</dbReference>
<evidence type="ECO:0000256" key="11">
    <source>
        <dbReference type="PIRSR" id="PIRSR037215-2"/>
    </source>
</evidence>
<feature type="active site" description="Proton acceptor" evidence="10">
    <location>
        <position position="173"/>
    </location>
</feature>
<evidence type="ECO:0000256" key="4">
    <source>
        <dbReference type="ARBA" id="ARBA00022670"/>
    </source>
</evidence>
<dbReference type="InterPro" id="IPR001261">
    <property type="entry name" value="ArgE/DapE_CS"/>
</dbReference>
<dbReference type="GO" id="GO:0006518">
    <property type="term" value="P:peptide metabolic process"/>
    <property type="evidence" value="ECO:0007669"/>
    <property type="project" value="InterPro"/>
</dbReference>
<dbReference type="EMBL" id="QRWX01000003">
    <property type="protein sequence ID" value="RGT55120.1"/>
    <property type="molecule type" value="Genomic_DNA"/>
</dbReference>
<gene>
    <name evidence="13" type="primary">pepT</name>
    <name evidence="13" type="ORF">DWX20_08180</name>
</gene>
<name>A0A412PD53_9FIRM</name>
<keyword evidence="7 11" id="KW-0862">Zinc</keyword>
<sequence>MSAAERLIRYCKIDTQSDPANEQETPSSKKQFDLANLLVEELKELGLQDVSVDGHCYVYAKLPSNLDKKVDTVGFIAHMDTAPDFSGTNVNPRIIENFDGKDIALNRDVTLSMERFPWMKEFKGKRLMVTDGNTLLGADDKAGITSIMEALVYLHNHPEVKHGEIAIGFTPDEEIGNGPRFFDVKKFGAKFAYTMDGGTVRELSDETFNAASAVLHFKGRSIHPGSAKNRMINAAKLACEYQAMMPAHAVPEHTELWEGFIHLHNMKGDVENAELEYIIRDHDYQKLAAKKELMLKAAEFINTKYGEGVVTIEIKDSYRNMKEVLDKDPTAVEIAKKSMEELGIHILQEPIRGGTDGAQLSFMGLPCPNIGCGGGNFHGRFEYCVLDELELSIQVILKIIQNVAEV</sequence>
<dbReference type="GO" id="GO:0008270">
    <property type="term" value="F:zinc ion binding"/>
    <property type="evidence" value="ECO:0007669"/>
    <property type="project" value="InterPro"/>
</dbReference>
<dbReference type="GO" id="GO:0006508">
    <property type="term" value="P:proteolysis"/>
    <property type="evidence" value="ECO:0007669"/>
    <property type="project" value="UniProtKB-UniRule"/>
</dbReference>
<keyword evidence="8" id="KW-0482">Metalloprotease</keyword>
<protein>
    <recommendedName>
        <fullName evidence="9">Peptidase T</fullName>
        <ecNumber evidence="9">3.4.11.4</ecNumber>
    </recommendedName>
</protein>
<dbReference type="PANTHER" id="PTHR42994">
    <property type="entry name" value="PEPTIDASE T"/>
    <property type="match status" value="1"/>
</dbReference>
<dbReference type="InterPro" id="IPR011650">
    <property type="entry name" value="Peptidase_M20_dimer"/>
</dbReference>
<dbReference type="NCBIfam" id="TIGR01882">
    <property type="entry name" value="peptidase-T"/>
    <property type="match status" value="1"/>
</dbReference>
<feature type="binding site" evidence="11">
    <location>
        <position position="78"/>
    </location>
    <ligand>
        <name>Zn(2+)</name>
        <dbReference type="ChEBI" id="CHEBI:29105"/>
        <label>1</label>
    </ligand>
</feature>
<dbReference type="GO" id="GO:0008237">
    <property type="term" value="F:metallopeptidase activity"/>
    <property type="evidence" value="ECO:0007669"/>
    <property type="project" value="UniProtKB-KW"/>
</dbReference>
<dbReference type="Proteomes" id="UP000284731">
    <property type="component" value="Unassembled WGS sequence"/>
</dbReference>
<evidence type="ECO:0000256" key="9">
    <source>
        <dbReference type="NCBIfam" id="TIGR01882"/>
    </source>
</evidence>
<dbReference type="RefSeq" id="WP_118765139.1">
    <property type="nucleotide sequence ID" value="NZ_CABJCF010000003.1"/>
</dbReference>
<feature type="binding site" evidence="11">
    <location>
        <position position="196"/>
    </location>
    <ligand>
        <name>Zn(2+)</name>
        <dbReference type="ChEBI" id="CHEBI:29105"/>
        <label>1</label>
    </ligand>
</feature>
<keyword evidence="4" id="KW-0645">Protease</keyword>
<feature type="binding site" evidence="11">
    <location>
        <position position="139"/>
    </location>
    <ligand>
        <name>Zn(2+)</name>
        <dbReference type="ChEBI" id="CHEBI:29105"/>
        <label>2</label>
    </ligand>
</feature>
<dbReference type="SUPFAM" id="SSF55031">
    <property type="entry name" value="Bacterial exopeptidase dimerisation domain"/>
    <property type="match status" value="1"/>
</dbReference>
<evidence type="ECO:0000259" key="12">
    <source>
        <dbReference type="Pfam" id="PF07687"/>
    </source>
</evidence>
<dbReference type="InterPro" id="IPR010161">
    <property type="entry name" value="Peptidase_M20B"/>
</dbReference>
<comment type="cofactor">
    <cofactor evidence="11">
        <name>Zn(2+)</name>
        <dbReference type="ChEBI" id="CHEBI:29105"/>
    </cofactor>
    <text evidence="11">Binds 2 Zn(2+) ions per subunit.</text>
</comment>
<dbReference type="Gene3D" id="3.40.630.10">
    <property type="entry name" value="Zn peptidases"/>
    <property type="match status" value="1"/>
</dbReference>
<evidence type="ECO:0000313" key="14">
    <source>
        <dbReference type="Proteomes" id="UP000284731"/>
    </source>
</evidence>
<evidence type="ECO:0000256" key="8">
    <source>
        <dbReference type="ARBA" id="ARBA00023049"/>
    </source>
</evidence>
<feature type="active site" evidence="10">
    <location>
        <position position="80"/>
    </location>
</feature>
<evidence type="ECO:0000256" key="6">
    <source>
        <dbReference type="ARBA" id="ARBA00022801"/>
    </source>
</evidence>
<feature type="binding site" evidence="11">
    <location>
        <position position="139"/>
    </location>
    <ligand>
        <name>Zn(2+)</name>
        <dbReference type="ChEBI" id="CHEBI:29105"/>
        <label>1</label>
    </ligand>
</feature>
<feature type="domain" description="Peptidase M20 dimerisation" evidence="12">
    <location>
        <begin position="206"/>
        <end position="299"/>
    </location>
</feature>
<dbReference type="PROSITE" id="PS00759">
    <property type="entry name" value="ARGE_DAPE_CPG2_2"/>
    <property type="match status" value="1"/>
</dbReference>
<dbReference type="EC" id="3.4.11.4" evidence="9"/>
<accession>A0A412PD53</accession>
<dbReference type="CDD" id="cd03892">
    <property type="entry name" value="M20_peptT"/>
    <property type="match status" value="1"/>
</dbReference>
<dbReference type="Pfam" id="PF01546">
    <property type="entry name" value="Peptidase_M20"/>
    <property type="match status" value="1"/>
</dbReference>
<dbReference type="PANTHER" id="PTHR42994:SF1">
    <property type="entry name" value="PEPTIDASE T"/>
    <property type="match status" value="1"/>
</dbReference>
<dbReference type="Gene3D" id="3.30.70.360">
    <property type="match status" value="1"/>
</dbReference>
<dbReference type="NCBIfam" id="NF009920">
    <property type="entry name" value="PRK13381.1"/>
    <property type="match status" value="1"/>
</dbReference>
<dbReference type="GO" id="GO:0005829">
    <property type="term" value="C:cytosol"/>
    <property type="evidence" value="ECO:0007669"/>
    <property type="project" value="TreeGrafter"/>
</dbReference>
<keyword evidence="5 11" id="KW-0479">Metal-binding</keyword>
<dbReference type="PIRSF" id="PIRSF037215">
    <property type="entry name" value="Peptidase_M20B"/>
    <property type="match status" value="1"/>
</dbReference>
<evidence type="ECO:0000313" key="13">
    <source>
        <dbReference type="EMBL" id="RGT55120.1"/>
    </source>
</evidence>
<feature type="binding site" evidence="11">
    <location>
        <position position="174"/>
    </location>
    <ligand>
        <name>Zn(2+)</name>
        <dbReference type="ChEBI" id="CHEBI:29105"/>
        <label>2</label>
    </ligand>
</feature>
<evidence type="ECO:0000256" key="3">
    <source>
        <dbReference type="ARBA" id="ARBA00022438"/>
    </source>
</evidence>
<evidence type="ECO:0000256" key="10">
    <source>
        <dbReference type="PIRSR" id="PIRSR037215-1"/>
    </source>
</evidence>
<dbReference type="SUPFAM" id="SSF53187">
    <property type="entry name" value="Zn-dependent exopeptidases"/>
    <property type="match status" value="1"/>
</dbReference>
<keyword evidence="6 13" id="KW-0378">Hydrolase</keyword>
<evidence type="ECO:0000256" key="2">
    <source>
        <dbReference type="ARBA" id="ARBA00009692"/>
    </source>
</evidence>
<dbReference type="AlphaFoldDB" id="A0A412PD53"/>
<comment type="caution">
    <text evidence="13">The sequence shown here is derived from an EMBL/GenBank/DDBJ whole genome shotgun (WGS) entry which is preliminary data.</text>
</comment>
<dbReference type="GO" id="GO:0045148">
    <property type="term" value="F:tripeptide aminopeptidase activity"/>
    <property type="evidence" value="ECO:0007669"/>
    <property type="project" value="UniProtKB-UniRule"/>
</dbReference>
<dbReference type="Pfam" id="PF07687">
    <property type="entry name" value="M20_dimer"/>
    <property type="match status" value="1"/>
</dbReference>
<evidence type="ECO:0000256" key="7">
    <source>
        <dbReference type="ARBA" id="ARBA00022833"/>
    </source>
</evidence>
<dbReference type="NCBIfam" id="NF003976">
    <property type="entry name" value="PRK05469.1"/>
    <property type="match status" value="1"/>
</dbReference>
<comment type="catalytic activity">
    <reaction evidence="1">
        <text>Release of the N-terminal residue from a tripeptide.</text>
        <dbReference type="EC" id="3.4.11.4"/>
    </reaction>
</comment>
<comment type="similarity">
    <text evidence="2">Belongs to the peptidase M20B family.</text>
</comment>
<proteinExistence type="inferred from homology"/>
<dbReference type="InterPro" id="IPR002933">
    <property type="entry name" value="Peptidase_M20"/>
</dbReference>
<organism evidence="13 14">
    <name type="scientific">Solobacterium moorei</name>
    <dbReference type="NCBI Taxonomy" id="102148"/>
    <lineage>
        <taxon>Bacteria</taxon>
        <taxon>Bacillati</taxon>
        <taxon>Bacillota</taxon>
        <taxon>Erysipelotrichia</taxon>
        <taxon>Erysipelotrichales</taxon>
        <taxon>Erysipelotrichaceae</taxon>
        <taxon>Solobacterium</taxon>
    </lineage>
</organism>
<feature type="binding site" evidence="11">
    <location>
        <position position="378"/>
    </location>
    <ligand>
        <name>Zn(2+)</name>
        <dbReference type="ChEBI" id="CHEBI:29105"/>
        <label>2</label>
    </ligand>
</feature>
<dbReference type="PROSITE" id="PS00758">
    <property type="entry name" value="ARGE_DAPE_CPG2_1"/>
    <property type="match status" value="1"/>
</dbReference>
<keyword evidence="3 13" id="KW-0031">Aminopeptidase</keyword>
<reference evidence="13 14" key="1">
    <citation type="submission" date="2018-08" db="EMBL/GenBank/DDBJ databases">
        <title>A genome reference for cultivated species of the human gut microbiota.</title>
        <authorList>
            <person name="Zou Y."/>
            <person name="Xue W."/>
            <person name="Luo G."/>
        </authorList>
    </citation>
    <scope>NUCLEOTIDE SEQUENCE [LARGE SCALE GENOMIC DNA]</scope>
    <source>
        <strain evidence="13 14">AF18-46</strain>
    </source>
</reference>
<evidence type="ECO:0000256" key="1">
    <source>
        <dbReference type="ARBA" id="ARBA00000870"/>
    </source>
</evidence>
<evidence type="ECO:0000256" key="5">
    <source>
        <dbReference type="ARBA" id="ARBA00022723"/>
    </source>
</evidence>